<reference evidence="1 2" key="1">
    <citation type="submission" date="2015-07" db="EMBL/GenBank/DDBJ databases">
        <authorList>
            <consortium name="Pathogen Informatics"/>
        </authorList>
    </citation>
    <scope>NUCLEOTIDE SEQUENCE [LARGE SCALE GENOMIC DNA]</scope>
    <source>
        <strain evidence="1 2">A51</strain>
    </source>
</reference>
<dbReference type="AlphaFoldDB" id="A0A655PN70"/>
<evidence type="ECO:0000313" key="2">
    <source>
        <dbReference type="Proteomes" id="UP000044806"/>
    </source>
</evidence>
<evidence type="ECO:0000313" key="1">
    <source>
        <dbReference type="EMBL" id="CSA09688.1"/>
    </source>
</evidence>
<proteinExistence type="predicted"/>
<dbReference type="Proteomes" id="UP000044806">
    <property type="component" value="Unassembled WGS sequence"/>
</dbReference>
<gene>
    <name evidence="1" type="ORF">ERS013165_00756</name>
</gene>
<organism evidence="1 2">
    <name type="scientific">Vibrio cholerae</name>
    <dbReference type="NCBI Taxonomy" id="666"/>
    <lineage>
        <taxon>Bacteria</taxon>
        <taxon>Pseudomonadati</taxon>
        <taxon>Pseudomonadota</taxon>
        <taxon>Gammaproteobacteria</taxon>
        <taxon>Vibrionales</taxon>
        <taxon>Vibrionaceae</taxon>
        <taxon>Vibrio</taxon>
    </lineage>
</organism>
<accession>A0A655PN70</accession>
<protein>
    <submittedName>
        <fullName evidence="1">Uncharacterized protein</fullName>
    </submittedName>
</protein>
<name>A0A655PN70_VIBCL</name>
<sequence length="72" mass="8159">MAITTCTPMLFSKPFVFNTSITSVLINCKFLVLATSVISLNGQKFCSYFLHGMFTFSNKHIERFLNSGVKRE</sequence>
<dbReference type="EMBL" id="CWOW01000003">
    <property type="protein sequence ID" value="CSA09688.1"/>
    <property type="molecule type" value="Genomic_DNA"/>
</dbReference>